<feature type="transmembrane region" description="Helical" evidence="6">
    <location>
        <begin position="140"/>
        <end position="157"/>
    </location>
</feature>
<dbReference type="PANTHER" id="PTHR36506:SF1">
    <property type="entry name" value="PREFLAGELLIN PEPTIDASE"/>
    <property type="match status" value="1"/>
</dbReference>
<keyword evidence="4 6" id="KW-1133">Transmembrane helix</keyword>
<feature type="transmembrane region" description="Helical" evidence="6">
    <location>
        <begin position="98"/>
        <end position="119"/>
    </location>
</feature>
<sequence length="167" mass="17700">MLTTALLLTVFPFAMIYSALTDLLEMRIENRAMIVLTLAFIPAALLVGLPWQVLGGHVLVGLVCLCITFAMFAAGWMGGGDAKLIAATGLWLGPTMLMAEYLLVAALIGGGLTIGLLFARSQMLPVTRVAFVDRLMEKDSGVPYGIALGAAGLYAYSHSFWMTAALG</sequence>
<organism evidence="8 9">
    <name type="scientific">Jiella endophytica</name>
    <dbReference type="NCBI Taxonomy" id="2558362"/>
    <lineage>
        <taxon>Bacteria</taxon>
        <taxon>Pseudomonadati</taxon>
        <taxon>Pseudomonadota</taxon>
        <taxon>Alphaproteobacteria</taxon>
        <taxon>Hyphomicrobiales</taxon>
        <taxon>Aurantimonadaceae</taxon>
        <taxon>Jiella</taxon>
    </lineage>
</organism>
<evidence type="ECO:0000256" key="5">
    <source>
        <dbReference type="ARBA" id="ARBA00023136"/>
    </source>
</evidence>
<keyword evidence="9" id="KW-1185">Reference proteome</keyword>
<dbReference type="GO" id="GO:0005886">
    <property type="term" value="C:plasma membrane"/>
    <property type="evidence" value="ECO:0007669"/>
    <property type="project" value="UniProtKB-SubCell"/>
</dbReference>
<evidence type="ECO:0000259" key="7">
    <source>
        <dbReference type="Pfam" id="PF01478"/>
    </source>
</evidence>
<evidence type="ECO:0000256" key="3">
    <source>
        <dbReference type="ARBA" id="ARBA00022692"/>
    </source>
</evidence>
<reference evidence="8 9" key="1">
    <citation type="submission" date="2019-03" db="EMBL/GenBank/DDBJ databases">
        <title>Jiella endophytica sp. nov., a novel endophytic bacterium isolated from root of Ficus microcarpa Linn. f.</title>
        <authorList>
            <person name="Tuo L."/>
        </authorList>
    </citation>
    <scope>NUCLEOTIDE SEQUENCE [LARGE SCALE GENOMIC DNA]</scope>
    <source>
        <strain evidence="8 9">CBS5Q-3</strain>
    </source>
</reference>
<dbReference type="PANTHER" id="PTHR36506">
    <property type="entry name" value="PREFLAGELLIN PEPTIDASE"/>
    <property type="match status" value="1"/>
</dbReference>
<dbReference type="EMBL" id="SOZD01000002">
    <property type="protein sequence ID" value="TFF25142.1"/>
    <property type="molecule type" value="Genomic_DNA"/>
</dbReference>
<feature type="transmembrane region" description="Helical" evidence="6">
    <location>
        <begin position="31"/>
        <end position="51"/>
    </location>
</feature>
<evidence type="ECO:0000256" key="2">
    <source>
        <dbReference type="ARBA" id="ARBA00022475"/>
    </source>
</evidence>
<feature type="transmembrane region" description="Helical" evidence="6">
    <location>
        <begin position="58"/>
        <end position="78"/>
    </location>
</feature>
<keyword evidence="3 6" id="KW-0812">Transmembrane</keyword>
<proteinExistence type="predicted"/>
<evidence type="ECO:0000313" key="8">
    <source>
        <dbReference type="EMBL" id="TFF25142.1"/>
    </source>
</evidence>
<dbReference type="Proteomes" id="UP000298179">
    <property type="component" value="Unassembled WGS sequence"/>
</dbReference>
<evidence type="ECO:0000256" key="1">
    <source>
        <dbReference type="ARBA" id="ARBA00004651"/>
    </source>
</evidence>
<dbReference type="InterPro" id="IPR052218">
    <property type="entry name" value="Preflagellin_Peptidase"/>
</dbReference>
<name>A0A4Y8RNB8_9HYPH</name>
<dbReference type="AlphaFoldDB" id="A0A4Y8RNB8"/>
<dbReference type="RefSeq" id="WP_134761312.1">
    <property type="nucleotide sequence ID" value="NZ_SOZD01000002.1"/>
</dbReference>
<accession>A0A4Y8RNB8</accession>
<evidence type="ECO:0000256" key="6">
    <source>
        <dbReference type="SAM" id="Phobius"/>
    </source>
</evidence>
<keyword evidence="2" id="KW-1003">Cell membrane</keyword>
<evidence type="ECO:0000313" key="9">
    <source>
        <dbReference type="Proteomes" id="UP000298179"/>
    </source>
</evidence>
<feature type="domain" description="Prepilin type IV endopeptidase peptidase" evidence="7">
    <location>
        <begin position="10"/>
        <end position="113"/>
    </location>
</feature>
<comment type="subcellular location">
    <subcellularLocation>
        <location evidence="1">Cell membrane</location>
        <topology evidence="1">Multi-pass membrane protein</topology>
    </subcellularLocation>
</comment>
<dbReference type="GO" id="GO:0004190">
    <property type="term" value="F:aspartic-type endopeptidase activity"/>
    <property type="evidence" value="ECO:0007669"/>
    <property type="project" value="InterPro"/>
</dbReference>
<dbReference type="Pfam" id="PF01478">
    <property type="entry name" value="Peptidase_A24"/>
    <property type="match status" value="1"/>
</dbReference>
<dbReference type="OrthoDB" id="5329005at2"/>
<dbReference type="Gene3D" id="1.20.120.1220">
    <property type="match status" value="1"/>
</dbReference>
<evidence type="ECO:0000256" key="4">
    <source>
        <dbReference type="ARBA" id="ARBA00022989"/>
    </source>
</evidence>
<comment type="caution">
    <text evidence="8">The sequence shown here is derived from an EMBL/GenBank/DDBJ whole genome shotgun (WGS) entry which is preliminary data.</text>
</comment>
<gene>
    <name evidence="8" type="ORF">E3C22_07105</name>
</gene>
<keyword evidence="5 6" id="KW-0472">Membrane</keyword>
<dbReference type="InterPro" id="IPR000045">
    <property type="entry name" value="Prepilin_IV_endopep_pep"/>
</dbReference>
<protein>
    <submittedName>
        <fullName evidence="8">Peptidase</fullName>
    </submittedName>
</protein>